<protein>
    <recommendedName>
        <fullName evidence="2">VWFA domain-containing protein</fullName>
    </recommendedName>
</protein>
<dbReference type="InterPro" id="IPR036465">
    <property type="entry name" value="vWFA_dom_sf"/>
</dbReference>
<evidence type="ECO:0000256" key="1">
    <source>
        <dbReference type="SAM" id="Phobius"/>
    </source>
</evidence>
<evidence type="ECO:0000313" key="3">
    <source>
        <dbReference type="EMBL" id="OGL99617.1"/>
    </source>
</evidence>
<name>A0A1F7WBN4_9BACT</name>
<evidence type="ECO:0000313" key="4">
    <source>
        <dbReference type="Proteomes" id="UP000176501"/>
    </source>
</evidence>
<dbReference type="AlphaFoldDB" id="A0A1F7WBN4"/>
<reference evidence="3 4" key="1">
    <citation type="journal article" date="2016" name="Nat. Commun.">
        <title>Thousands of microbial genomes shed light on interconnected biogeochemical processes in an aquifer system.</title>
        <authorList>
            <person name="Anantharaman K."/>
            <person name="Brown C.T."/>
            <person name="Hug L.A."/>
            <person name="Sharon I."/>
            <person name="Castelle C.J."/>
            <person name="Probst A.J."/>
            <person name="Thomas B.C."/>
            <person name="Singh A."/>
            <person name="Wilkins M.J."/>
            <person name="Karaoz U."/>
            <person name="Brodie E.L."/>
            <person name="Williams K.H."/>
            <person name="Hubbard S.S."/>
            <person name="Banfield J.F."/>
        </authorList>
    </citation>
    <scope>NUCLEOTIDE SEQUENCE [LARGE SCALE GENOMIC DNA]</scope>
</reference>
<dbReference type="PROSITE" id="PS50234">
    <property type="entry name" value="VWFA"/>
    <property type="match status" value="1"/>
</dbReference>
<proteinExistence type="predicted"/>
<evidence type="ECO:0000259" key="2">
    <source>
        <dbReference type="PROSITE" id="PS50234"/>
    </source>
</evidence>
<dbReference type="Proteomes" id="UP000176501">
    <property type="component" value="Unassembled WGS sequence"/>
</dbReference>
<gene>
    <name evidence="3" type="ORF">A2304_04415</name>
</gene>
<feature type="transmembrane region" description="Helical" evidence="1">
    <location>
        <begin position="36"/>
        <end position="57"/>
    </location>
</feature>
<dbReference type="InterPro" id="IPR002035">
    <property type="entry name" value="VWF_A"/>
</dbReference>
<dbReference type="InterPro" id="IPR051266">
    <property type="entry name" value="CLCR"/>
</dbReference>
<keyword evidence="1" id="KW-0812">Transmembrane</keyword>
<keyword evidence="1" id="KW-0472">Membrane</keyword>
<dbReference type="Pfam" id="PF13519">
    <property type="entry name" value="VWA_2"/>
    <property type="match status" value="1"/>
</dbReference>
<sequence length="437" mass="47842">MIHDVFRRVYEDEFLATRPNKRLRSRVLTSLRPRRAWLPFVFAGAAGLVAITLMTTVTPRIPDAGVPTTRGMIDDWAYDSDSVTNAPRLGYSVGGAKDANAFRDDIENGFVPLPTDLTYEGLFYEYFFETGEQTPCAQLFCPSYATATAPDPISGDADHYLTVGLNSGMTEADFKRGPLDLVVVLDISGSMGSPFDDYYYGGETGFWDDEDAAPSKLDVAKDAIVALMSHLNPDDRLGIVLFDDETELAKPLRVAAETDMPSIERHLRDVQSRGSTDMSAGMDLATSLFDDIGAAGRERRVILLTDAQPNVGDLSESGLTGRIEDNAKQGVYATMIGIGLDFQTELVETMTKTRGANFYAVHSPSEFRERMDEGFDFMVTPLVFDLTLTVEAEGFDVEQVYGSPEANRATGELVSVNTLFPSLAQDGETRGASYFSS</sequence>
<dbReference type="PANTHER" id="PTHR10579">
    <property type="entry name" value="CALCIUM-ACTIVATED CHLORIDE CHANNEL REGULATOR"/>
    <property type="match status" value="1"/>
</dbReference>
<dbReference type="SUPFAM" id="SSF53300">
    <property type="entry name" value="vWA-like"/>
    <property type="match status" value="1"/>
</dbReference>
<keyword evidence="1" id="KW-1133">Transmembrane helix</keyword>
<comment type="caution">
    <text evidence="3">The sequence shown here is derived from an EMBL/GenBank/DDBJ whole genome shotgun (WGS) entry which is preliminary data.</text>
</comment>
<dbReference type="SMART" id="SM00327">
    <property type="entry name" value="VWA"/>
    <property type="match status" value="1"/>
</dbReference>
<organism evidence="3 4">
    <name type="scientific">Candidatus Uhrbacteria bacterium RIFOXYB2_FULL_57_15</name>
    <dbReference type="NCBI Taxonomy" id="1802422"/>
    <lineage>
        <taxon>Bacteria</taxon>
        <taxon>Candidatus Uhriibacteriota</taxon>
    </lineage>
</organism>
<feature type="domain" description="VWFA" evidence="2">
    <location>
        <begin position="180"/>
        <end position="382"/>
    </location>
</feature>
<dbReference type="EMBL" id="MGFE01000001">
    <property type="protein sequence ID" value="OGL99617.1"/>
    <property type="molecule type" value="Genomic_DNA"/>
</dbReference>
<dbReference type="PANTHER" id="PTHR10579:SF43">
    <property type="entry name" value="ZINC FINGER (C3HC4-TYPE RING FINGER) FAMILY PROTEIN"/>
    <property type="match status" value="1"/>
</dbReference>
<accession>A0A1F7WBN4</accession>
<dbReference type="Gene3D" id="3.40.50.410">
    <property type="entry name" value="von Willebrand factor, type A domain"/>
    <property type="match status" value="1"/>
</dbReference>